<protein>
    <submittedName>
        <fullName evidence="2">Uncharacterized protein</fullName>
    </submittedName>
</protein>
<reference evidence="2 3" key="1">
    <citation type="submission" date="2018-08" db="EMBL/GenBank/DDBJ databases">
        <title>Genomic Encyclopedia of Archaeal and Bacterial Type Strains, Phase II (KMG-II): from individual species to whole genera.</title>
        <authorList>
            <person name="Goeker M."/>
        </authorList>
    </citation>
    <scope>NUCLEOTIDE SEQUENCE [LARGE SCALE GENOMIC DNA]</scope>
    <source>
        <strain evidence="2 3">DSM 45791</strain>
    </source>
</reference>
<dbReference type="EMBL" id="QUNO01000022">
    <property type="protein sequence ID" value="REH31031.1"/>
    <property type="molecule type" value="Genomic_DNA"/>
</dbReference>
<organism evidence="2 3">
    <name type="scientific">Kutzneria buriramensis</name>
    <dbReference type="NCBI Taxonomy" id="1045776"/>
    <lineage>
        <taxon>Bacteria</taxon>
        <taxon>Bacillati</taxon>
        <taxon>Actinomycetota</taxon>
        <taxon>Actinomycetes</taxon>
        <taxon>Pseudonocardiales</taxon>
        <taxon>Pseudonocardiaceae</taxon>
        <taxon>Kutzneria</taxon>
    </lineage>
</organism>
<name>A0A3E0GWE1_9PSEU</name>
<dbReference type="RefSeq" id="WP_147328890.1">
    <property type="nucleotide sequence ID" value="NZ_CP144376.1"/>
</dbReference>
<proteinExistence type="predicted"/>
<comment type="caution">
    <text evidence="2">The sequence shown here is derived from an EMBL/GenBank/DDBJ whole genome shotgun (WGS) entry which is preliminary data.</text>
</comment>
<evidence type="ECO:0000313" key="3">
    <source>
        <dbReference type="Proteomes" id="UP000256269"/>
    </source>
</evidence>
<keyword evidence="3" id="KW-1185">Reference proteome</keyword>
<dbReference type="Proteomes" id="UP000256269">
    <property type="component" value="Unassembled WGS sequence"/>
</dbReference>
<sequence>MATPSTSLTPGRTMAARWTLASALLDDLHSLDATPQALLALRGWGTDEPALVGIATFAELRDSVHHGKDADRVDEILLALARLASIYGAGDALAARVLLALMATGLAAWRRRLADLEMGDPWCYGDEVEQALAAELAVRIRTWRGTRAVAANLLRSSARDVRERLLRQRDLPDVGASRASLDVVTDHDSSDDAAGADSLARRTRASTVTDPTADPAGDAEVRELFEWVVTSGALSAEDAELVRARRLLGFSDDELAAATGMTRRSLQRRCQRAEARLVVAVGDWAQAS</sequence>
<feature type="region of interest" description="Disordered" evidence="1">
    <location>
        <begin position="185"/>
        <end position="216"/>
    </location>
</feature>
<gene>
    <name evidence="2" type="ORF">BCF44_12254</name>
</gene>
<accession>A0A3E0GWE1</accession>
<evidence type="ECO:0000256" key="1">
    <source>
        <dbReference type="SAM" id="MobiDB-lite"/>
    </source>
</evidence>
<evidence type="ECO:0000313" key="2">
    <source>
        <dbReference type="EMBL" id="REH31031.1"/>
    </source>
</evidence>
<dbReference type="AlphaFoldDB" id="A0A3E0GWE1"/>